<feature type="region of interest" description="Disordered" evidence="5">
    <location>
        <begin position="77"/>
        <end position="112"/>
    </location>
</feature>
<dbReference type="InterPro" id="IPR037688">
    <property type="entry name" value="ZBBX"/>
</dbReference>
<dbReference type="OrthoDB" id="6226111at2759"/>
<sequence length="185" mass="20753">MNLNYFVVVPSKTTSSKMKGRHVPALQLDAVQLDQESKIIESRLQQLREDMSREKEEREKSGGFRWKSLSAGKVKMRVLKAEPEEAGRPMGKAPRPPPVEQPASRKPRLKGKPCGQCEARAARLMCAECGEDYCVGCFARFHQKGALKNHRMIPFQPCALTNRGGPIVADEALAMWKSHLKRLLA</sequence>
<evidence type="ECO:0000256" key="5">
    <source>
        <dbReference type="SAM" id="MobiDB-lite"/>
    </source>
</evidence>
<feature type="coiled-coil region" evidence="4">
    <location>
        <begin position="30"/>
        <end position="57"/>
    </location>
</feature>
<comment type="caution">
    <text evidence="7">The sequence shown here is derived from an EMBL/GenBank/DDBJ whole genome shotgun (WGS) entry which is preliminary data.</text>
</comment>
<dbReference type="Proteomes" id="UP000824540">
    <property type="component" value="Unassembled WGS sequence"/>
</dbReference>
<evidence type="ECO:0000256" key="1">
    <source>
        <dbReference type="ARBA" id="ARBA00022771"/>
    </source>
</evidence>
<dbReference type="EMBL" id="JAFBMS010000062">
    <property type="protein sequence ID" value="KAG9338724.1"/>
    <property type="molecule type" value="Genomic_DNA"/>
</dbReference>
<dbReference type="InterPro" id="IPR038446">
    <property type="entry name" value="CEBP_ZZ_sf"/>
</dbReference>
<dbReference type="PANTHER" id="PTHR28634">
    <property type="entry name" value="ZINC FINGER B-BOX DOMAIN-CONTAINING PROTEIN 1"/>
    <property type="match status" value="1"/>
</dbReference>
<organism evidence="7 8">
    <name type="scientific">Albula glossodonta</name>
    <name type="common">roundjaw bonefish</name>
    <dbReference type="NCBI Taxonomy" id="121402"/>
    <lineage>
        <taxon>Eukaryota</taxon>
        <taxon>Metazoa</taxon>
        <taxon>Chordata</taxon>
        <taxon>Craniata</taxon>
        <taxon>Vertebrata</taxon>
        <taxon>Euteleostomi</taxon>
        <taxon>Actinopterygii</taxon>
        <taxon>Neopterygii</taxon>
        <taxon>Teleostei</taxon>
        <taxon>Albuliformes</taxon>
        <taxon>Albulidae</taxon>
        <taxon>Albula</taxon>
    </lineage>
</organism>
<keyword evidence="4" id="KW-0175">Coiled coil</keyword>
<evidence type="ECO:0000313" key="8">
    <source>
        <dbReference type="Proteomes" id="UP000824540"/>
    </source>
</evidence>
<dbReference type="InterPro" id="IPR000315">
    <property type="entry name" value="Znf_B-box"/>
</dbReference>
<dbReference type="AlphaFoldDB" id="A0A8T2NFE4"/>
<dbReference type="Gene3D" id="4.10.640.40">
    <property type="entry name" value="Cytoplasmic polyadenylation element-binding protein, ZZ domain"/>
    <property type="match status" value="1"/>
</dbReference>
<feature type="domain" description="B box-type" evidence="6">
    <location>
        <begin position="109"/>
        <end position="155"/>
    </location>
</feature>
<evidence type="ECO:0000256" key="4">
    <source>
        <dbReference type="SAM" id="Coils"/>
    </source>
</evidence>
<dbReference type="PROSITE" id="PS50119">
    <property type="entry name" value="ZF_BBOX"/>
    <property type="match status" value="1"/>
</dbReference>
<keyword evidence="8" id="KW-1185">Reference proteome</keyword>
<dbReference type="PANTHER" id="PTHR28634:SF1">
    <property type="entry name" value="ZINC FINGER B-BOX DOMAIN-CONTAINING PROTEIN 1"/>
    <property type="match status" value="1"/>
</dbReference>
<keyword evidence="1 3" id="KW-0479">Metal-binding</keyword>
<dbReference type="GO" id="GO:0008270">
    <property type="term" value="F:zinc ion binding"/>
    <property type="evidence" value="ECO:0007669"/>
    <property type="project" value="UniProtKB-KW"/>
</dbReference>
<dbReference type="CDD" id="cd19818">
    <property type="entry name" value="Bbox1_ZBBX"/>
    <property type="match status" value="1"/>
</dbReference>
<dbReference type="Pfam" id="PF22586">
    <property type="entry name" value="ANCHR-like_BBOX"/>
    <property type="match status" value="1"/>
</dbReference>
<keyword evidence="1 3" id="KW-0863">Zinc-finger</keyword>
<proteinExistence type="predicted"/>
<evidence type="ECO:0000256" key="2">
    <source>
        <dbReference type="ARBA" id="ARBA00022833"/>
    </source>
</evidence>
<accession>A0A8T2NFE4</accession>
<keyword evidence="2" id="KW-0862">Zinc</keyword>
<reference evidence="7" key="1">
    <citation type="thesis" date="2021" institute="BYU ScholarsArchive" country="Provo, UT, USA">
        <title>Applications of and Algorithms for Genome Assembly and Genomic Analyses with an Emphasis on Marine Teleosts.</title>
        <authorList>
            <person name="Pickett B.D."/>
        </authorList>
    </citation>
    <scope>NUCLEOTIDE SEQUENCE</scope>
    <source>
        <strain evidence="7">HI-2016</strain>
    </source>
</reference>
<gene>
    <name evidence="7" type="ORF">JZ751_025393</name>
</gene>
<name>A0A8T2NFE4_9TELE</name>
<protein>
    <recommendedName>
        <fullName evidence="6">B box-type domain-containing protein</fullName>
    </recommendedName>
</protein>
<evidence type="ECO:0000259" key="6">
    <source>
        <dbReference type="PROSITE" id="PS50119"/>
    </source>
</evidence>
<evidence type="ECO:0000313" key="7">
    <source>
        <dbReference type="EMBL" id="KAG9338724.1"/>
    </source>
</evidence>
<evidence type="ECO:0000256" key="3">
    <source>
        <dbReference type="PROSITE-ProRule" id="PRU00024"/>
    </source>
</evidence>